<sequence>MRARPALFDKRDKNYTNRDFVQRIWEQVAPELNDKAEEVKKRWTYLRDYYRKQKKFLGESKSRQAAVKKVEWPLFDTMSFLESFAECSQTHTNFAKSGTSDIELESTPSPYLEDSQKQLTQEDLDTSSGQELGNVAATDALSPPPPPLPSRKHKKPDKWRRLDDDDDDDHGDDNDDDHDDNHDDNDEDDDDDGGDDDDDSKVTMVVFYHDSDVSTCVTGVEEETNFICYIYQSGVKLKVAAFDAPSSSSPSPMSCVRFVRTCKGLKNRTQLALRLPLLKCTLYHQQTPLPTTSFH</sequence>
<dbReference type="GO" id="GO:0005634">
    <property type="term" value="C:nucleus"/>
    <property type="evidence" value="ECO:0007669"/>
    <property type="project" value="TreeGrafter"/>
</dbReference>
<dbReference type="GO" id="GO:0006357">
    <property type="term" value="P:regulation of transcription by RNA polymerase II"/>
    <property type="evidence" value="ECO:0007669"/>
    <property type="project" value="TreeGrafter"/>
</dbReference>
<dbReference type="InterPro" id="IPR006578">
    <property type="entry name" value="MADF-dom"/>
</dbReference>
<feature type="region of interest" description="Disordered" evidence="1">
    <location>
        <begin position="98"/>
        <end position="200"/>
    </location>
</feature>
<accession>A0AAV4I863</accession>
<dbReference type="AlphaFoldDB" id="A0AAV4I863"/>
<proteinExistence type="predicted"/>
<dbReference type="GO" id="GO:0005667">
    <property type="term" value="C:transcription regulator complex"/>
    <property type="evidence" value="ECO:0007669"/>
    <property type="project" value="TreeGrafter"/>
</dbReference>
<feature type="compositionally biased region" description="Acidic residues" evidence="1">
    <location>
        <begin position="164"/>
        <end position="199"/>
    </location>
</feature>
<gene>
    <name evidence="3" type="ORF">ElyMa_001216500</name>
</gene>
<evidence type="ECO:0000256" key="1">
    <source>
        <dbReference type="SAM" id="MobiDB-lite"/>
    </source>
</evidence>
<dbReference type="Pfam" id="PF10545">
    <property type="entry name" value="MADF_DNA_bdg"/>
    <property type="match status" value="1"/>
</dbReference>
<feature type="compositionally biased region" description="Polar residues" evidence="1">
    <location>
        <begin position="117"/>
        <end position="131"/>
    </location>
</feature>
<organism evidence="3 4">
    <name type="scientific">Elysia marginata</name>
    <dbReference type="NCBI Taxonomy" id="1093978"/>
    <lineage>
        <taxon>Eukaryota</taxon>
        <taxon>Metazoa</taxon>
        <taxon>Spiralia</taxon>
        <taxon>Lophotrochozoa</taxon>
        <taxon>Mollusca</taxon>
        <taxon>Gastropoda</taxon>
        <taxon>Heterobranchia</taxon>
        <taxon>Euthyneura</taxon>
        <taxon>Panpulmonata</taxon>
        <taxon>Sacoglossa</taxon>
        <taxon>Placobranchoidea</taxon>
        <taxon>Plakobranchidae</taxon>
        <taxon>Elysia</taxon>
    </lineage>
</organism>
<name>A0AAV4I863_9GAST</name>
<keyword evidence="4" id="KW-1185">Reference proteome</keyword>
<reference evidence="3 4" key="1">
    <citation type="journal article" date="2021" name="Elife">
        <title>Chloroplast acquisition without the gene transfer in kleptoplastic sea slugs, Plakobranchus ocellatus.</title>
        <authorList>
            <person name="Maeda T."/>
            <person name="Takahashi S."/>
            <person name="Yoshida T."/>
            <person name="Shimamura S."/>
            <person name="Takaki Y."/>
            <person name="Nagai Y."/>
            <person name="Toyoda A."/>
            <person name="Suzuki Y."/>
            <person name="Arimoto A."/>
            <person name="Ishii H."/>
            <person name="Satoh N."/>
            <person name="Nishiyama T."/>
            <person name="Hasebe M."/>
            <person name="Maruyama T."/>
            <person name="Minagawa J."/>
            <person name="Obokata J."/>
            <person name="Shigenobu S."/>
        </authorList>
    </citation>
    <scope>NUCLEOTIDE SEQUENCE [LARGE SCALE GENOMIC DNA]</scope>
</reference>
<protein>
    <submittedName>
        <fullName evidence="3">Transcription factor Adf-1</fullName>
    </submittedName>
</protein>
<comment type="caution">
    <text evidence="3">The sequence shown here is derived from an EMBL/GenBank/DDBJ whole genome shotgun (WGS) entry which is preliminary data.</text>
</comment>
<dbReference type="SMART" id="SM00595">
    <property type="entry name" value="MADF"/>
    <property type="match status" value="1"/>
</dbReference>
<evidence type="ECO:0000313" key="4">
    <source>
        <dbReference type="Proteomes" id="UP000762676"/>
    </source>
</evidence>
<dbReference type="InterPro" id="IPR039353">
    <property type="entry name" value="TF_Adf1"/>
</dbReference>
<dbReference type="Proteomes" id="UP000762676">
    <property type="component" value="Unassembled WGS sequence"/>
</dbReference>
<dbReference type="PROSITE" id="PS51029">
    <property type="entry name" value="MADF"/>
    <property type="match status" value="1"/>
</dbReference>
<dbReference type="PANTHER" id="PTHR12243">
    <property type="entry name" value="MADF DOMAIN TRANSCRIPTION FACTOR"/>
    <property type="match status" value="1"/>
</dbReference>
<evidence type="ECO:0000259" key="2">
    <source>
        <dbReference type="PROSITE" id="PS51029"/>
    </source>
</evidence>
<dbReference type="EMBL" id="BMAT01002403">
    <property type="protein sequence ID" value="GFS06110.1"/>
    <property type="molecule type" value="Genomic_DNA"/>
</dbReference>
<evidence type="ECO:0000313" key="3">
    <source>
        <dbReference type="EMBL" id="GFS06110.1"/>
    </source>
</evidence>
<dbReference type="PANTHER" id="PTHR12243:SF67">
    <property type="entry name" value="COREPRESSOR OF PANGOLIN, ISOFORM A-RELATED"/>
    <property type="match status" value="1"/>
</dbReference>
<feature type="domain" description="MADF" evidence="2">
    <location>
        <begin position="1"/>
        <end position="86"/>
    </location>
</feature>